<dbReference type="EMBL" id="WINI01000004">
    <property type="protein sequence ID" value="MQR01117.1"/>
    <property type="molecule type" value="Genomic_DNA"/>
</dbReference>
<sequence>MKNNGLAPCSWIKFSWHEIDGKDYLIAYDLENYELIKPLIDYALHLSDKQMLDPKTVRNEMVFLKAFFKFLGPNGVLVNVTDSTLIAFRDDELAKIVCSCNSRGDDFISKRTVNLKLRRVYYFLSWCQESKKIPPGSIGQSGCKVTANFQCLSPYAPFSVSRLRLKKVHFPVLFRKAGGASTNRPRHFATEDEKIKLHEYFRMNGTEFTFMRNVLLMEIADRAGLRRGSINALTCRQFDPDYSTITSTETLEICPSQQKFGSRNIYRVEFDLRLRVNAFIKSFRAQFLRDMGWNEDRTGDCIFISARDGRPLTVQAISAIFGKAFKAIGAPHGAGIHSFRRKYADGKVEKEIRARIRLGLDTSVASVAASVAIEMGHSNPDSITSYVNRAQSRMLVEK</sequence>
<protein>
    <recommendedName>
        <fullName evidence="2">Tyr recombinase domain-containing protein</fullName>
    </recommendedName>
</protein>
<keyword evidence="1" id="KW-0233">DNA recombination</keyword>
<comment type="caution">
    <text evidence="3">The sequence shown here is derived from an EMBL/GenBank/DDBJ whole genome shotgun (WGS) entry which is preliminary data.</text>
</comment>
<dbReference type="InterPro" id="IPR013762">
    <property type="entry name" value="Integrase-like_cat_sf"/>
</dbReference>
<dbReference type="OrthoDB" id="6056902at2"/>
<dbReference type="InterPro" id="IPR011010">
    <property type="entry name" value="DNA_brk_join_enz"/>
</dbReference>
<dbReference type="GO" id="GO:0003677">
    <property type="term" value="F:DNA binding"/>
    <property type="evidence" value="ECO:0007669"/>
    <property type="project" value="InterPro"/>
</dbReference>
<dbReference type="GO" id="GO:0006310">
    <property type="term" value="P:DNA recombination"/>
    <property type="evidence" value="ECO:0007669"/>
    <property type="project" value="UniProtKB-KW"/>
</dbReference>
<reference evidence="3 4" key="1">
    <citation type="submission" date="2019-10" db="EMBL/GenBank/DDBJ databases">
        <title>Glaciimonas soli sp. nov., a psychrophilic bacterium isolated from the forest soil of a high elevation mountain in Taiwan.</title>
        <authorList>
            <person name="Wang L.-T."/>
            <person name="Shieh W.Y."/>
        </authorList>
    </citation>
    <scope>NUCLEOTIDE SEQUENCE [LARGE SCALE GENOMIC DNA]</scope>
    <source>
        <strain evidence="3 4">GS1</strain>
    </source>
</reference>
<evidence type="ECO:0000313" key="3">
    <source>
        <dbReference type="EMBL" id="MQR01117.1"/>
    </source>
</evidence>
<dbReference type="SUPFAM" id="SSF56349">
    <property type="entry name" value="DNA breaking-rejoining enzymes"/>
    <property type="match status" value="1"/>
</dbReference>
<dbReference type="PROSITE" id="PS51898">
    <property type="entry name" value="TYR_RECOMBINASE"/>
    <property type="match status" value="1"/>
</dbReference>
<accession>A0A843YT01</accession>
<dbReference type="GO" id="GO:0015074">
    <property type="term" value="P:DNA integration"/>
    <property type="evidence" value="ECO:0007669"/>
    <property type="project" value="InterPro"/>
</dbReference>
<dbReference type="AlphaFoldDB" id="A0A843YT01"/>
<gene>
    <name evidence="3" type="ORF">GEV47_10535</name>
</gene>
<feature type="domain" description="Tyr recombinase" evidence="2">
    <location>
        <begin position="184"/>
        <end position="398"/>
    </location>
</feature>
<dbReference type="InterPro" id="IPR002104">
    <property type="entry name" value="Integrase_catalytic"/>
</dbReference>
<proteinExistence type="predicted"/>
<evidence type="ECO:0000313" key="4">
    <source>
        <dbReference type="Proteomes" id="UP000451565"/>
    </source>
</evidence>
<dbReference type="Gene3D" id="1.10.443.10">
    <property type="entry name" value="Intergrase catalytic core"/>
    <property type="match status" value="1"/>
</dbReference>
<name>A0A843YT01_9BURK</name>
<evidence type="ECO:0000256" key="1">
    <source>
        <dbReference type="ARBA" id="ARBA00023172"/>
    </source>
</evidence>
<dbReference type="RefSeq" id="WP_153234711.1">
    <property type="nucleotide sequence ID" value="NZ_WINI01000004.1"/>
</dbReference>
<keyword evidence="4" id="KW-1185">Reference proteome</keyword>
<organism evidence="3 4">
    <name type="scientific">Glaciimonas soli</name>
    <dbReference type="NCBI Taxonomy" id="2590999"/>
    <lineage>
        <taxon>Bacteria</taxon>
        <taxon>Pseudomonadati</taxon>
        <taxon>Pseudomonadota</taxon>
        <taxon>Betaproteobacteria</taxon>
        <taxon>Burkholderiales</taxon>
        <taxon>Oxalobacteraceae</taxon>
        <taxon>Glaciimonas</taxon>
    </lineage>
</organism>
<dbReference type="Proteomes" id="UP000451565">
    <property type="component" value="Unassembled WGS sequence"/>
</dbReference>
<evidence type="ECO:0000259" key="2">
    <source>
        <dbReference type="PROSITE" id="PS51898"/>
    </source>
</evidence>